<dbReference type="EMBL" id="PKSL01000001">
    <property type="protein sequence ID" value="POW18010.1"/>
    <property type="molecule type" value="Genomic_DNA"/>
</dbReference>
<dbReference type="VEuPathDB" id="FungiDB:PSHT_05796"/>
<dbReference type="AlphaFoldDB" id="A0A2S4W8C5"/>
<comment type="caution">
    <text evidence="1">The sequence shown here is derived from an EMBL/GenBank/DDBJ whole genome shotgun (WGS) entry which is preliminary data.</text>
</comment>
<name>A0A2S4W8C5_9BASI</name>
<gene>
    <name evidence="1" type="ORF">PSTT_00239</name>
</gene>
<dbReference type="Proteomes" id="UP000239156">
    <property type="component" value="Unassembled WGS sequence"/>
</dbReference>
<proteinExistence type="predicted"/>
<accession>A0A2S4W8C5</accession>
<protein>
    <submittedName>
        <fullName evidence="1">Uncharacterized protein</fullName>
    </submittedName>
</protein>
<evidence type="ECO:0000313" key="2">
    <source>
        <dbReference type="Proteomes" id="UP000239156"/>
    </source>
</evidence>
<dbReference type="VEuPathDB" id="FungiDB:PSTT_00239"/>
<keyword evidence="2" id="KW-1185">Reference proteome</keyword>
<feature type="non-terminal residue" evidence="1">
    <location>
        <position position="1"/>
    </location>
</feature>
<reference evidence="1" key="1">
    <citation type="submission" date="2017-12" db="EMBL/GenBank/DDBJ databases">
        <title>Gene loss provides genomic basis for host adaptation in cereal stripe rust fungi.</title>
        <authorList>
            <person name="Xia C."/>
        </authorList>
    </citation>
    <scope>NUCLEOTIDE SEQUENCE [LARGE SCALE GENOMIC DNA]</scope>
    <source>
        <strain evidence="1">93-210</strain>
    </source>
</reference>
<organism evidence="1 2">
    <name type="scientific">Puccinia striiformis</name>
    <dbReference type="NCBI Taxonomy" id="27350"/>
    <lineage>
        <taxon>Eukaryota</taxon>
        <taxon>Fungi</taxon>
        <taxon>Dikarya</taxon>
        <taxon>Basidiomycota</taxon>
        <taxon>Pucciniomycotina</taxon>
        <taxon>Pucciniomycetes</taxon>
        <taxon>Pucciniales</taxon>
        <taxon>Pucciniaceae</taxon>
        <taxon>Puccinia</taxon>
    </lineage>
</organism>
<evidence type="ECO:0000313" key="1">
    <source>
        <dbReference type="EMBL" id="POW18010.1"/>
    </source>
</evidence>
<sequence>RIKTMAKYHVILIALCLTTLFSNSFGFDLALVYCTVEKMTSYTCFVHQVIRADEWKPKEAMILLRDDEKFALFAATNQRKILNPNKKVAAFEHTNGYAKARFEWSDSTPITSGHILNQGHHDIIYAIRHVGTGRFIIGPSIPKDSQHLIEFPNHLLDGDYWLYLLPV</sequence>